<feature type="domain" description="Thioredoxin" evidence="4">
    <location>
        <begin position="2"/>
        <end position="159"/>
    </location>
</feature>
<dbReference type="PROSITE" id="PS51352">
    <property type="entry name" value="THIOREDOXIN_2"/>
    <property type="match status" value="1"/>
</dbReference>
<accession>A0A343TFI7</accession>
<keyword evidence="6" id="KW-1185">Reference proteome</keyword>
<name>A0A343TFI7_9EURY</name>
<keyword evidence="1" id="KW-0560">Oxidoreductase</keyword>
<dbReference type="InterPro" id="IPR024706">
    <property type="entry name" value="Peroxiredoxin_AhpC-typ"/>
</dbReference>
<reference evidence="6" key="1">
    <citation type="submission" date="2017-11" db="EMBL/GenBank/DDBJ databases">
        <title>Phenotypic and genomic properties of facultatively anaerobic sulfur-reducing natronoarchaea from hypersaline soda lakes.</title>
        <authorList>
            <person name="Sorokin D.Y."/>
            <person name="Kublanov I.V."/>
            <person name="Roman P."/>
            <person name="Sinninghe Damste J.S."/>
            <person name="Golyshin P.N."/>
            <person name="Rojo D."/>
            <person name="Ciordia S."/>
            <person name="Mena M.D.C."/>
            <person name="Ferrer M."/>
            <person name="Messina E."/>
            <person name="Smedile F."/>
            <person name="La Spada G."/>
            <person name="La Cono V."/>
            <person name="Yakimov M.M."/>
        </authorList>
    </citation>
    <scope>NUCLEOTIDE SEQUENCE [LARGE SCALE GENOMIC DNA]</scope>
    <source>
        <strain evidence="6">AArc-Sl</strain>
    </source>
</reference>
<dbReference type="GeneID" id="37876540"/>
<dbReference type="EMBL" id="CP025066">
    <property type="protein sequence ID" value="AUX07859.1"/>
    <property type="molecule type" value="Genomic_DNA"/>
</dbReference>
<dbReference type="AlphaFoldDB" id="A0A343TFI7"/>
<dbReference type="SUPFAM" id="SSF52833">
    <property type="entry name" value="Thioredoxin-like"/>
    <property type="match status" value="1"/>
</dbReference>
<dbReference type="InterPro" id="IPR000866">
    <property type="entry name" value="AhpC/TSA"/>
</dbReference>
<dbReference type="InterPro" id="IPR036249">
    <property type="entry name" value="Thioredoxin-like_sf"/>
</dbReference>
<protein>
    <submittedName>
        <fullName evidence="5">Peroxiredoxin</fullName>
    </submittedName>
</protein>
<dbReference type="PANTHER" id="PTHR43110:SF1">
    <property type="entry name" value="THIOL PEROXIDASE"/>
    <property type="match status" value="1"/>
</dbReference>
<evidence type="ECO:0000256" key="1">
    <source>
        <dbReference type="ARBA" id="ARBA00023002"/>
    </source>
</evidence>
<dbReference type="InterPro" id="IPR013766">
    <property type="entry name" value="Thioredoxin_domain"/>
</dbReference>
<dbReference type="InterPro" id="IPR050455">
    <property type="entry name" value="Tpx_Peroxidase_subfamily"/>
</dbReference>
<keyword evidence="2" id="KW-0676">Redox-active center</keyword>
<dbReference type="PANTHER" id="PTHR43110">
    <property type="entry name" value="THIOL PEROXIDASE"/>
    <property type="match status" value="1"/>
</dbReference>
<evidence type="ECO:0000256" key="3">
    <source>
        <dbReference type="PIRSR" id="PIRSR000239-1"/>
    </source>
</evidence>
<dbReference type="GO" id="GO:0016491">
    <property type="term" value="F:oxidoreductase activity"/>
    <property type="evidence" value="ECO:0007669"/>
    <property type="project" value="UniProtKB-KW"/>
</dbReference>
<evidence type="ECO:0000313" key="6">
    <source>
        <dbReference type="Proteomes" id="UP000263012"/>
    </source>
</evidence>
<dbReference type="Pfam" id="PF00578">
    <property type="entry name" value="AhpC-TSA"/>
    <property type="match status" value="1"/>
</dbReference>
<evidence type="ECO:0000256" key="2">
    <source>
        <dbReference type="ARBA" id="ARBA00023284"/>
    </source>
</evidence>
<dbReference type="RefSeq" id="WP_119813864.1">
    <property type="nucleotide sequence ID" value="NZ_CP025066.1"/>
</dbReference>
<feature type="active site" description="Cysteine sulfenic acid (-SOH) intermediate; for peroxidase activity" evidence="3">
    <location>
        <position position="47"/>
    </location>
</feature>
<dbReference type="KEGG" id="hdf:AArcSl_0204"/>
<dbReference type="Gene3D" id="3.40.30.10">
    <property type="entry name" value="Glutaredoxin"/>
    <property type="match status" value="1"/>
</dbReference>
<dbReference type="PIRSF" id="PIRSF000239">
    <property type="entry name" value="AHPC"/>
    <property type="match status" value="1"/>
</dbReference>
<dbReference type="OrthoDB" id="6924at2157"/>
<dbReference type="Proteomes" id="UP000263012">
    <property type="component" value="Chromosome"/>
</dbReference>
<evidence type="ECO:0000259" key="4">
    <source>
        <dbReference type="PROSITE" id="PS51352"/>
    </source>
</evidence>
<proteinExistence type="predicted"/>
<sequence>MVSVGDTAPDIVGSLADGDLSKFTLEEHLGDGPVVLAFFPAAFSSTCTDEFCRFRDEFSTFAEVDATVFGVSTDLPFALNAFREEHDLPFGLVSDTDASAVDAYGVRDSFDGIGVPTVAGRAVFVLDEAGTITYSWIADDSSLEPPYEEVEDAVASAADRTDG</sequence>
<organism evidence="5 6">
    <name type="scientific">Halalkaliarchaeum desulfuricum</name>
    <dbReference type="NCBI Taxonomy" id="2055893"/>
    <lineage>
        <taxon>Archaea</taxon>
        <taxon>Methanobacteriati</taxon>
        <taxon>Methanobacteriota</taxon>
        <taxon>Stenosarchaea group</taxon>
        <taxon>Halobacteria</taxon>
        <taxon>Halobacteriales</taxon>
        <taxon>Haloferacaceae</taxon>
        <taxon>Halalkaliarchaeum</taxon>
    </lineage>
</organism>
<evidence type="ECO:0000313" key="5">
    <source>
        <dbReference type="EMBL" id="AUX07859.1"/>
    </source>
</evidence>
<dbReference type="GO" id="GO:0016209">
    <property type="term" value="F:antioxidant activity"/>
    <property type="evidence" value="ECO:0007669"/>
    <property type="project" value="InterPro"/>
</dbReference>
<gene>
    <name evidence="5" type="ORF">AArcSl_0204</name>
</gene>